<dbReference type="SMART" id="SM00631">
    <property type="entry name" value="Zn_pept"/>
    <property type="match status" value="1"/>
</dbReference>
<sequence length="364" mass="41436">MERLYPFYHTTEAIRLELRALATRCPGMTLEYKGEERVIDVVTIRAPGSQPVNRNFALFGEHSRELISPESGLHLIKTLCGETSLASKAAEVLRDNEFQIVVNGNPASREKVEEGQYCLRTNPDGVDLNRNWDEEWQAAASLDPQDTNPGPRPFSEPETRIFKELVEAYKPTTFLTVHSGTKGMYMPWAFDMEHLATRNQPKMMEILKTLDTDHCECPFGAAGREVGYSCPGTCLDWVYDHLRTPYAFAFEIYTGPEYDDMLKERWQEKMNSAGAFLQAHSHLGHPHFRDLFAEHPSGFVQVRSEHLKRHFDSMTEEECFSQFNPGSEDEYHRVVENWSGAYLEMAALVAANLKADPASNTTVF</sequence>
<dbReference type="PANTHER" id="PTHR11705:SF119">
    <property type="entry name" value="OS02G0119300 PROTEIN"/>
    <property type="match status" value="1"/>
</dbReference>
<dbReference type="InterPro" id="IPR034269">
    <property type="entry name" value="At5g42320_M14_CPD"/>
</dbReference>
<dbReference type="GO" id="GO:0005615">
    <property type="term" value="C:extracellular space"/>
    <property type="evidence" value="ECO:0007669"/>
    <property type="project" value="TreeGrafter"/>
</dbReference>
<evidence type="ECO:0000256" key="1">
    <source>
        <dbReference type="ARBA" id="ARBA00001947"/>
    </source>
</evidence>
<dbReference type="Pfam" id="PF00246">
    <property type="entry name" value="Peptidase_M14"/>
    <property type="match status" value="1"/>
</dbReference>
<evidence type="ECO:0000256" key="2">
    <source>
        <dbReference type="ARBA" id="ARBA00005988"/>
    </source>
</evidence>
<dbReference type="GO" id="GO:0004181">
    <property type="term" value="F:metallocarboxypeptidase activity"/>
    <property type="evidence" value="ECO:0007669"/>
    <property type="project" value="InterPro"/>
</dbReference>
<dbReference type="PROSITE" id="PS52035">
    <property type="entry name" value="PEPTIDASE_M14"/>
    <property type="match status" value="1"/>
</dbReference>
<accession>A0A7S2C660</accession>
<name>A0A7S2C660_9DINO</name>
<evidence type="ECO:0000259" key="4">
    <source>
        <dbReference type="PROSITE" id="PS52035"/>
    </source>
</evidence>
<dbReference type="AlphaFoldDB" id="A0A7S2C660"/>
<dbReference type="GO" id="GO:0008270">
    <property type="term" value="F:zinc ion binding"/>
    <property type="evidence" value="ECO:0007669"/>
    <property type="project" value="InterPro"/>
</dbReference>
<reference evidence="5" key="1">
    <citation type="submission" date="2021-01" db="EMBL/GenBank/DDBJ databases">
        <authorList>
            <person name="Corre E."/>
            <person name="Pelletier E."/>
            <person name="Niang G."/>
            <person name="Scheremetjew M."/>
            <person name="Finn R."/>
            <person name="Kale V."/>
            <person name="Holt S."/>
            <person name="Cochrane G."/>
            <person name="Meng A."/>
            <person name="Brown T."/>
            <person name="Cohen L."/>
        </authorList>
    </citation>
    <scope>NUCLEOTIDE SEQUENCE</scope>
    <source>
        <strain evidence="5">CCMP2222</strain>
    </source>
</reference>
<evidence type="ECO:0000313" key="5">
    <source>
        <dbReference type="EMBL" id="CAD9416782.1"/>
    </source>
</evidence>
<evidence type="ECO:0000256" key="3">
    <source>
        <dbReference type="PROSITE-ProRule" id="PRU01379"/>
    </source>
</evidence>
<feature type="domain" description="Peptidase M14" evidence="4">
    <location>
        <begin position="7"/>
        <end position="280"/>
    </location>
</feature>
<organism evidence="5">
    <name type="scientific">Alexandrium andersonii</name>
    <dbReference type="NCBI Taxonomy" id="327968"/>
    <lineage>
        <taxon>Eukaryota</taxon>
        <taxon>Sar</taxon>
        <taxon>Alveolata</taxon>
        <taxon>Dinophyceae</taxon>
        <taxon>Gonyaulacales</taxon>
        <taxon>Pyrocystaceae</taxon>
        <taxon>Alexandrium</taxon>
    </lineage>
</organism>
<comment type="cofactor">
    <cofactor evidence="1">
        <name>Zn(2+)</name>
        <dbReference type="ChEBI" id="CHEBI:29105"/>
    </cofactor>
</comment>
<dbReference type="PANTHER" id="PTHR11705">
    <property type="entry name" value="PROTEASE FAMILY M14 CARBOXYPEPTIDASE A,B"/>
    <property type="match status" value="1"/>
</dbReference>
<dbReference type="EMBL" id="HBGQ01032190">
    <property type="protein sequence ID" value="CAD9416782.1"/>
    <property type="molecule type" value="Transcribed_RNA"/>
</dbReference>
<dbReference type="GO" id="GO:0006508">
    <property type="term" value="P:proteolysis"/>
    <property type="evidence" value="ECO:0007669"/>
    <property type="project" value="InterPro"/>
</dbReference>
<comment type="similarity">
    <text evidence="2 3">Belongs to the peptidase M14 family.</text>
</comment>
<dbReference type="Gene3D" id="3.40.630.10">
    <property type="entry name" value="Zn peptidases"/>
    <property type="match status" value="1"/>
</dbReference>
<dbReference type="SUPFAM" id="SSF53187">
    <property type="entry name" value="Zn-dependent exopeptidases"/>
    <property type="match status" value="1"/>
</dbReference>
<gene>
    <name evidence="5" type="ORF">AAND1436_LOCUS15852</name>
</gene>
<protein>
    <recommendedName>
        <fullName evidence="4">Peptidase M14 domain-containing protein</fullName>
    </recommendedName>
</protein>
<dbReference type="CDD" id="cd06227">
    <property type="entry name" value="M14-CPA-like"/>
    <property type="match status" value="1"/>
</dbReference>
<proteinExistence type="inferred from homology"/>
<feature type="active site" description="Proton donor/acceptor" evidence="3">
    <location>
        <position position="251"/>
    </location>
</feature>
<dbReference type="InterPro" id="IPR000834">
    <property type="entry name" value="Peptidase_M14"/>
</dbReference>